<name>A0A917ESH8_HALAA</name>
<comment type="caution">
    <text evidence="4">The sequence shown here is derived from an EMBL/GenBank/DDBJ whole genome shotgun (WGS) entry which is preliminary data.</text>
</comment>
<dbReference type="PRINTS" id="PR00081">
    <property type="entry name" value="GDHRDH"/>
</dbReference>
<dbReference type="PANTHER" id="PTHR44196">
    <property type="entry name" value="DEHYDROGENASE/REDUCTASE SDR FAMILY MEMBER 7B"/>
    <property type="match status" value="1"/>
</dbReference>
<protein>
    <submittedName>
        <fullName evidence="4">Oxidoreductase</fullName>
    </submittedName>
</protein>
<evidence type="ECO:0000313" key="4">
    <source>
        <dbReference type="EMBL" id="GGF08714.1"/>
    </source>
</evidence>
<dbReference type="PRINTS" id="PR00080">
    <property type="entry name" value="SDRFAMILY"/>
</dbReference>
<dbReference type="PROSITE" id="PS00061">
    <property type="entry name" value="ADH_SHORT"/>
    <property type="match status" value="1"/>
</dbReference>
<dbReference type="Gene3D" id="3.40.50.720">
    <property type="entry name" value="NAD(P)-binding Rossmann-like Domain"/>
    <property type="match status" value="1"/>
</dbReference>
<keyword evidence="2" id="KW-0560">Oxidoreductase</keyword>
<dbReference type="Proteomes" id="UP000660110">
    <property type="component" value="Unassembled WGS sequence"/>
</dbReference>
<gene>
    <name evidence="4" type="ORF">GCM10010954_04030</name>
</gene>
<comment type="similarity">
    <text evidence="1 3">Belongs to the short-chain dehydrogenases/reductases (SDR) family.</text>
</comment>
<dbReference type="Pfam" id="PF00106">
    <property type="entry name" value="adh_short"/>
    <property type="match status" value="1"/>
</dbReference>
<dbReference type="PANTHER" id="PTHR44196:SF1">
    <property type="entry name" value="DEHYDROGENASE_REDUCTASE SDR FAMILY MEMBER 7B"/>
    <property type="match status" value="1"/>
</dbReference>
<proteinExistence type="inferred from homology"/>
<dbReference type="EMBL" id="BMEL01000001">
    <property type="protein sequence ID" value="GGF08714.1"/>
    <property type="molecule type" value="Genomic_DNA"/>
</dbReference>
<evidence type="ECO:0000256" key="2">
    <source>
        <dbReference type="ARBA" id="ARBA00023002"/>
    </source>
</evidence>
<evidence type="ECO:0000313" key="5">
    <source>
        <dbReference type="Proteomes" id="UP000660110"/>
    </source>
</evidence>
<dbReference type="InterPro" id="IPR002347">
    <property type="entry name" value="SDR_fam"/>
</dbReference>
<dbReference type="GO" id="GO:0016020">
    <property type="term" value="C:membrane"/>
    <property type="evidence" value="ECO:0007669"/>
    <property type="project" value="TreeGrafter"/>
</dbReference>
<dbReference type="GO" id="GO:0016491">
    <property type="term" value="F:oxidoreductase activity"/>
    <property type="evidence" value="ECO:0007669"/>
    <property type="project" value="UniProtKB-KW"/>
</dbReference>
<dbReference type="SUPFAM" id="SSF51735">
    <property type="entry name" value="NAD(P)-binding Rossmann-fold domains"/>
    <property type="match status" value="1"/>
</dbReference>
<evidence type="ECO:0000256" key="1">
    <source>
        <dbReference type="ARBA" id="ARBA00006484"/>
    </source>
</evidence>
<accession>A0A917ESH8</accession>
<evidence type="ECO:0000256" key="3">
    <source>
        <dbReference type="RuleBase" id="RU000363"/>
    </source>
</evidence>
<dbReference type="PIRSF" id="PIRSF000126">
    <property type="entry name" value="11-beta-HSD1"/>
    <property type="match status" value="1"/>
</dbReference>
<dbReference type="RefSeq" id="WP_188375788.1">
    <property type="nucleotide sequence ID" value="NZ_BMEL01000001.1"/>
</dbReference>
<dbReference type="AlphaFoldDB" id="A0A917ESH8"/>
<reference evidence="4" key="1">
    <citation type="journal article" date="2014" name="Int. J. Syst. Evol. Microbiol.">
        <title>Complete genome sequence of Corynebacterium casei LMG S-19264T (=DSM 44701T), isolated from a smear-ripened cheese.</title>
        <authorList>
            <consortium name="US DOE Joint Genome Institute (JGI-PGF)"/>
            <person name="Walter F."/>
            <person name="Albersmeier A."/>
            <person name="Kalinowski J."/>
            <person name="Ruckert C."/>
        </authorList>
    </citation>
    <scope>NUCLEOTIDE SEQUENCE</scope>
    <source>
        <strain evidence="4">CGMCC 1.12153</strain>
    </source>
</reference>
<sequence>MKKILKGKKILITGASNGIGMYLAIHVAGQGGEPILVSRSINKLRVIKDMIERKYDVPVHCYEADLSDDKMWKDVLQTIYTERGSLDALINNAGIGKFDAVNESNWNDINQMISVNIRAAFRSTYETLPYLIEQRRGHIINIGSQSGKMATPKSAVYSATKHAIIGFSNALRMEAEPYGVYVTTVNLGPVKTNFFQYADPTGKYEKAVQKIMLHPNRVARAIVQTLFIPKREINRPVWMDLGSKCYQLYPSLFETLLRSQFNKK</sequence>
<dbReference type="InterPro" id="IPR020904">
    <property type="entry name" value="Sc_DH/Rdtase_CS"/>
</dbReference>
<dbReference type="InterPro" id="IPR036291">
    <property type="entry name" value="NAD(P)-bd_dom_sf"/>
</dbReference>
<keyword evidence="5" id="KW-1185">Reference proteome</keyword>
<organism evidence="4 5">
    <name type="scientific">Halobacillus andaensis</name>
    <dbReference type="NCBI Taxonomy" id="1176239"/>
    <lineage>
        <taxon>Bacteria</taxon>
        <taxon>Bacillati</taxon>
        <taxon>Bacillota</taxon>
        <taxon>Bacilli</taxon>
        <taxon>Bacillales</taxon>
        <taxon>Bacillaceae</taxon>
        <taxon>Halobacillus</taxon>
    </lineage>
</organism>
<reference evidence="4" key="2">
    <citation type="submission" date="2020-09" db="EMBL/GenBank/DDBJ databases">
        <authorList>
            <person name="Sun Q."/>
            <person name="Zhou Y."/>
        </authorList>
    </citation>
    <scope>NUCLEOTIDE SEQUENCE</scope>
    <source>
        <strain evidence="4">CGMCC 1.12153</strain>
    </source>
</reference>